<protein>
    <recommendedName>
        <fullName evidence="3 9">Gluconokinase</fullName>
        <ecNumber evidence="3 9">2.7.1.12</ecNumber>
    </recommendedName>
</protein>
<dbReference type="PRINTS" id="PR01100">
    <property type="entry name" value="SHIKIMTKNASE"/>
</dbReference>
<keyword evidence="5 9" id="KW-0547">Nucleotide-binding</keyword>
<evidence type="ECO:0000256" key="2">
    <source>
        <dbReference type="ARBA" id="ARBA00008420"/>
    </source>
</evidence>
<dbReference type="GO" id="GO:0005975">
    <property type="term" value="P:carbohydrate metabolic process"/>
    <property type="evidence" value="ECO:0007669"/>
    <property type="project" value="InterPro"/>
</dbReference>
<organism evidence="10 11">
    <name type="scientific">Acidithrix ferrooxidans</name>
    <dbReference type="NCBI Taxonomy" id="1280514"/>
    <lineage>
        <taxon>Bacteria</taxon>
        <taxon>Bacillati</taxon>
        <taxon>Actinomycetota</taxon>
        <taxon>Acidimicrobiia</taxon>
        <taxon>Acidimicrobiales</taxon>
        <taxon>Acidimicrobiaceae</taxon>
        <taxon>Acidithrix</taxon>
    </lineage>
</organism>
<dbReference type="CDD" id="cd02021">
    <property type="entry name" value="GntK"/>
    <property type="match status" value="1"/>
</dbReference>
<dbReference type="GO" id="GO:0005524">
    <property type="term" value="F:ATP binding"/>
    <property type="evidence" value="ECO:0007669"/>
    <property type="project" value="UniProtKB-KW"/>
</dbReference>
<evidence type="ECO:0000256" key="3">
    <source>
        <dbReference type="ARBA" id="ARBA00012054"/>
    </source>
</evidence>
<evidence type="ECO:0000256" key="9">
    <source>
        <dbReference type="RuleBase" id="RU363066"/>
    </source>
</evidence>
<evidence type="ECO:0000256" key="1">
    <source>
        <dbReference type="ARBA" id="ARBA00004761"/>
    </source>
</evidence>
<dbReference type="EC" id="2.7.1.12" evidence="3 9"/>
<comment type="caution">
    <text evidence="10">The sequence shown here is derived from an EMBL/GenBank/DDBJ whole genome shotgun (WGS) entry which is preliminary data.</text>
</comment>
<proteinExistence type="inferred from homology"/>
<name>A0A0D8HDD0_9ACTN</name>
<dbReference type="SUPFAM" id="SSF52540">
    <property type="entry name" value="P-loop containing nucleoside triphosphate hydrolases"/>
    <property type="match status" value="1"/>
</dbReference>
<dbReference type="InterPro" id="IPR027417">
    <property type="entry name" value="P-loop_NTPase"/>
</dbReference>
<dbReference type="STRING" id="1280514.AXFE_32660"/>
<comment type="pathway">
    <text evidence="1">Carbohydrate acid metabolism.</text>
</comment>
<dbReference type="PANTHER" id="PTHR43442:SF3">
    <property type="entry name" value="GLUCONOKINASE-RELATED"/>
    <property type="match status" value="1"/>
</dbReference>
<dbReference type="AlphaFoldDB" id="A0A0D8HDD0"/>
<evidence type="ECO:0000313" key="11">
    <source>
        <dbReference type="Proteomes" id="UP000032360"/>
    </source>
</evidence>
<evidence type="ECO:0000256" key="8">
    <source>
        <dbReference type="ARBA" id="ARBA00048090"/>
    </source>
</evidence>
<evidence type="ECO:0000313" key="10">
    <source>
        <dbReference type="EMBL" id="KJF15889.1"/>
    </source>
</evidence>
<keyword evidence="4 9" id="KW-0808">Transferase</keyword>
<gene>
    <name evidence="10" type="primary">gntK</name>
    <name evidence="10" type="ORF">AXFE_32660</name>
</gene>
<evidence type="ECO:0000256" key="5">
    <source>
        <dbReference type="ARBA" id="ARBA00022741"/>
    </source>
</evidence>
<dbReference type="NCBIfam" id="TIGR01313">
    <property type="entry name" value="therm_gnt_kin"/>
    <property type="match status" value="1"/>
</dbReference>
<dbReference type="Gene3D" id="3.40.50.300">
    <property type="entry name" value="P-loop containing nucleotide triphosphate hydrolases"/>
    <property type="match status" value="1"/>
</dbReference>
<dbReference type="RefSeq" id="WP_052606921.1">
    <property type="nucleotide sequence ID" value="NZ_JXYS01000113.1"/>
</dbReference>
<dbReference type="Proteomes" id="UP000032360">
    <property type="component" value="Unassembled WGS sequence"/>
</dbReference>
<reference evidence="10 11" key="1">
    <citation type="submission" date="2015-01" db="EMBL/GenBank/DDBJ databases">
        <title>Draft genome of the acidophilic iron oxidizer Acidithrix ferrooxidans strain Py-F3.</title>
        <authorList>
            <person name="Poehlein A."/>
            <person name="Eisen S."/>
            <person name="Schloemann M."/>
            <person name="Johnson B.D."/>
            <person name="Daniel R."/>
            <person name="Muehling M."/>
        </authorList>
    </citation>
    <scope>NUCLEOTIDE SEQUENCE [LARGE SCALE GENOMIC DNA]</scope>
    <source>
        <strain evidence="10 11">Py-F3</strain>
    </source>
</reference>
<dbReference type="PANTHER" id="PTHR43442">
    <property type="entry name" value="GLUCONOKINASE-RELATED"/>
    <property type="match status" value="1"/>
</dbReference>
<dbReference type="PATRIC" id="fig|1280514.3.peg.4370"/>
<keyword evidence="11" id="KW-1185">Reference proteome</keyword>
<dbReference type="OrthoDB" id="9795716at2"/>
<dbReference type="InterPro" id="IPR006001">
    <property type="entry name" value="Therm_gnt_kin"/>
</dbReference>
<evidence type="ECO:0000256" key="4">
    <source>
        <dbReference type="ARBA" id="ARBA00022679"/>
    </source>
</evidence>
<dbReference type="Pfam" id="PF13671">
    <property type="entry name" value="AAA_33"/>
    <property type="match status" value="1"/>
</dbReference>
<evidence type="ECO:0000256" key="7">
    <source>
        <dbReference type="ARBA" id="ARBA00022840"/>
    </source>
</evidence>
<keyword evidence="6 9" id="KW-0418">Kinase</keyword>
<dbReference type="EMBL" id="JXYS01000113">
    <property type="protein sequence ID" value="KJF15889.1"/>
    <property type="molecule type" value="Genomic_DNA"/>
</dbReference>
<dbReference type="GO" id="GO:0046316">
    <property type="term" value="F:gluconokinase activity"/>
    <property type="evidence" value="ECO:0007669"/>
    <property type="project" value="UniProtKB-EC"/>
</dbReference>
<evidence type="ECO:0000256" key="6">
    <source>
        <dbReference type="ARBA" id="ARBA00022777"/>
    </source>
</evidence>
<keyword evidence="7 9" id="KW-0067">ATP-binding</keyword>
<comment type="catalytic activity">
    <reaction evidence="8 9">
        <text>D-gluconate + ATP = 6-phospho-D-gluconate + ADP + H(+)</text>
        <dbReference type="Rhea" id="RHEA:19433"/>
        <dbReference type="ChEBI" id="CHEBI:15378"/>
        <dbReference type="ChEBI" id="CHEBI:18391"/>
        <dbReference type="ChEBI" id="CHEBI:30616"/>
        <dbReference type="ChEBI" id="CHEBI:58759"/>
        <dbReference type="ChEBI" id="CHEBI:456216"/>
        <dbReference type="EC" id="2.7.1.12"/>
    </reaction>
</comment>
<dbReference type="GO" id="GO:0005737">
    <property type="term" value="C:cytoplasm"/>
    <property type="evidence" value="ECO:0007669"/>
    <property type="project" value="TreeGrafter"/>
</dbReference>
<accession>A0A0D8HDD0</accession>
<sequence length="170" mass="18584">MSNRPSILVMGVSGAGKSTIGNVLGERLGYQFIDGDDLHSPDAIAKMQGGTPLNDDDRTTWLRKIQAKITQANQSGTPVIVGASLLKKKYRDLVVSQADPRPLMVLLSIPIEESLSRLSARSNHFMPATLAQSQFEILEESDDLLKIDATSPIDALLDSITTEYKMRMVN</sequence>
<comment type="similarity">
    <text evidence="2 9">Belongs to the gluconokinase GntK/GntV family.</text>
</comment>